<dbReference type="GO" id="GO:0016746">
    <property type="term" value="F:acyltransferase activity"/>
    <property type="evidence" value="ECO:0007669"/>
    <property type="project" value="UniProtKB-KW"/>
</dbReference>
<evidence type="ECO:0000313" key="2">
    <source>
        <dbReference type="EMBL" id="MBO7749003.1"/>
    </source>
</evidence>
<keyword evidence="3" id="KW-1185">Reference proteome</keyword>
<comment type="caution">
    <text evidence="2">The sequence shown here is derived from an EMBL/GenBank/DDBJ whole genome shotgun (WGS) entry which is preliminary data.</text>
</comment>
<evidence type="ECO:0000313" key="3">
    <source>
        <dbReference type="Proteomes" id="UP000670947"/>
    </source>
</evidence>
<dbReference type="PROSITE" id="PS51186">
    <property type="entry name" value="GNAT"/>
    <property type="match status" value="1"/>
</dbReference>
<dbReference type="InterPro" id="IPR016181">
    <property type="entry name" value="Acyl_CoA_acyltransferase"/>
</dbReference>
<dbReference type="EC" id="2.3.1.-" evidence="2"/>
<proteinExistence type="predicted"/>
<reference evidence="2 3" key="1">
    <citation type="submission" date="2021-03" db="EMBL/GenBank/DDBJ databases">
        <title>Paenibacillus artemisicola MWE-103 whole genome sequence.</title>
        <authorList>
            <person name="Ham Y.J."/>
        </authorList>
    </citation>
    <scope>NUCLEOTIDE SEQUENCE [LARGE SCALE GENOMIC DNA]</scope>
    <source>
        <strain evidence="2 3">MWE-103</strain>
    </source>
</reference>
<dbReference type="InterPro" id="IPR000182">
    <property type="entry name" value="GNAT_dom"/>
</dbReference>
<dbReference type="Proteomes" id="UP000670947">
    <property type="component" value="Unassembled WGS sequence"/>
</dbReference>
<feature type="domain" description="N-acetyltransferase" evidence="1">
    <location>
        <begin position="19"/>
        <end position="165"/>
    </location>
</feature>
<dbReference type="Pfam" id="PF00583">
    <property type="entry name" value="Acetyltransf_1"/>
    <property type="match status" value="1"/>
</dbReference>
<keyword evidence="2" id="KW-0012">Acyltransferase</keyword>
<accession>A0ABS3WL07</accession>
<protein>
    <submittedName>
        <fullName evidence="2">GNAT family N-acetyltransferase</fullName>
        <ecNumber evidence="2">2.3.1.-</ecNumber>
    </submittedName>
</protein>
<sequence length="168" mass="19711">MLSIEKVEATRKETLKNLMTLFLHDLSEYNEKLELNPENGLFEFDVFDWFFDKEGLTPFFINVEGKPVGFILLQSGPYSNQEFADYVLNSFFILKKHRRKGIGKLACNKFFDLYPGRYAISQALNNTPAIRFWKSVYESYGIIPFEKEEIEDGINVVYQYFKTQPKLS</sequence>
<dbReference type="Gene3D" id="3.40.630.30">
    <property type="match status" value="1"/>
</dbReference>
<evidence type="ECO:0000259" key="1">
    <source>
        <dbReference type="PROSITE" id="PS51186"/>
    </source>
</evidence>
<organism evidence="2 3">
    <name type="scientific">Paenibacillus artemisiicola</name>
    <dbReference type="NCBI Taxonomy" id="1172618"/>
    <lineage>
        <taxon>Bacteria</taxon>
        <taxon>Bacillati</taxon>
        <taxon>Bacillota</taxon>
        <taxon>Bacilli</taxon>
        <taxon>Bacillales</taxon>
        <taxon>Paenibacillaceae</taxon>
        <taxon>Paenibacillus</taxon>
    </lineage>
</organism>
<keyword evidence="2" id="KW-0808">Transferase</keyword>
<dbReference type="RefSeq" id="WP_208851511.1">
    <property type="nucleotide sequence ID" value="NZ_JAGGDJ010000094.1"/>
</dbReference>
<dbReference type="EMBL" id="JAGGDJ010000094">
    <property type="protein sequence ID" value="MBO7749003.1"/>
    <property type="molecule type" value="Genomic_DNA"/>
</dbReference>
<dbReference type="CDD" id="cd04301">
    <property type="entry name" value="NAT_SF"/>
    <property type="match status" value="1"/>
</dbReference>
<gene>
    <name evidence="2" type="ORF">I8J29_33060</name>
</gene>
<dbReference type="SUPFAM" id="SSF55729">
    <property type="entry name" value="Acyl-CoA N-acyltransferases (Nat)"/>
    <property type="match status" value="1"/>
</dbReference>
<name>A0ABS3WL07_9BACL</name>